<dbReference type="CDD" id="cd07302">
    <property type="entry name" value="CHD"/>
    <property type="match status" value="1"/>
</dbReference>
<proteinExistence type="predicted"/>
<name>A0A3S1B648_ELYCH</name>
<dbReference type="GO" id="GO:0070482">
    <property type="term" value="P:response to oxygen levels"/>
    <property type="evidence" value="ECO:0007669"/>
    <property type="project" value="TreeGrafter"/>
</dbReference>
<organism evidence="4 5">
    <name type="scientific">Elysia chlorotica</name>
    <name type="common">Eastern emerald elysia</name>
    <name type="synonym">Sea slug</name>
    <dbReference type="NCBI Taxonomy" id="188477"/>
    <lineage>
        <taxon>Eukaryota</taxon>
        <taxon>Metazoa</taxon>
        <taxon>Spiralia</taxon>
        <taxon>Lophotrochozoa</taxon>
        <taxon>Mollusca</taxon>
        <taxon>Gastropoda</taxon>
        <taxon>Heterobranchia</taxon>
        <taxon>Euthyneura</taxon>
        <taxon>Panpulmonata</taxon>
        <taxon>Sacoglossa</taxon>
        <taxon>Placobranchoidea</taxon>
        <taxon>Plakobranchidae</taxon>
        <taxon>Elysia</taxon>
    </lineage>
</organism>
<dbReference type="PANTHER" id="PTHR45655:SF13">
    <property type="entry name" value="SOLUBLE GUANYLATE CYCLASE GCY-32-RELATED"/>
    <property type="match status" value="1"/>
</dbReference>
<dbReference type="InterPro" id="IPR001054">
    <property type="entry name" value="A/G_cyclase"/>
</dbReference>
<comment type="caution">
    <text evidence="4">The sequence shown here is derived from an EMBL/GenBank/DDBJ whole genome shotgun (WGS) entry which is preliminary data.</text>
</comment>
<dbReference type="Gene3D" id="3.30.70.1230">
    <property type="entry name" value="Nucleotide cyclase"/>
    <property type="match status" value="1"/>
</dbReference>
<evidence type="ECO:0000313" key="5">
    <source>
        <dbReference type="Proteomes" id="UP000271974"/>
    </source>
</evidence>
<dbReference type="GO" id="GO:0019934">
    <property type="term" value="P:cGMP-mediated signaling"/>
    <property type="evidence" value="ECO:0007669"/>
    <property type="project" value="TreeGrafter"/>
</dbReference>
<dbReference type="STRING" id="188477.A0A3S1B648"/>
<accession>A0A3S1B648</accession>
<evidence type="ECO:0000259" key="3">
    <source>
        <dbReference type="PROSITE" id="PS50125"/>
    </source>
</evidence>
<feature type="compositionally biased region" description="Polar residues" evidence="2">
    <location>
        <begin position="323"/>
        <end position="334"/>
    </location>
</feature>
<dbReference type="InterPro" id="IPR029787">
    <property type="entry name" value="Nucleotide_cyclase"/>
</dbReference>
<keyword evidence="5" id="KW-1185">Reference proteome</keyword>
<feature type="compositionally biased region" description="Basic residues" evidence="2">
    <location>
        <begin position="339"/>
        <end position="348"/>
    </location>
</feature>
<reference evidence="4 5" key="1">
    <citation type="submission" date="2019-01" db="EMBL/GenBank/DDBJ databases">
        <title>A draft genome assembly of the solar-powered sea slug Elysia chlorotica.</title>
        <authorList>
            <person name="Cai H."/>
            <person name="Li Q."/>
            <person name="Fang X."/>
            <person name="Li J."/>
            <person name="Curtis N.E."/>
            <person name="Altenburger A."/>
            <person name="Shibata T."/>
            <person name="Feng M."/>
            <person name="Maeda T."/>
            <person name="Schwartz J.A."/>
            <person name="Shigenobu S."/>
            <person name="Lundholm N."/>
            <person name="Nishiyama T."/>
            <person name="Yang H."/>
            <person name="Hasebe M."/>
            <person name="Li S."/>
            <person name="Pierce S.K."/>
            <person name="Wang J."/>
        </authorList>
    </citation>
    <scope>NUCLEOTIDE SEQUENCE [LARGE SCALE GENOMIC DNA]</scope>
    <source>
        <strain evidence="4">EC2010</strain>
        <tissue evidence="4">Whole organism of an adult</tissue>
    </source>
</reference>
<dbReference type="PANTHER" id="PTHR45655">
    <property type="entry name" value="GUANYLATE CYCLASE SOLUBLE SUBUNIT BETA-2"/>
    <property type="match status" value="1"/>
</dbReference>
<feature type="compositionally biased region" description="Acidic residues" evidence="2">
    <location>
        <begin position="229"/>
        <end position="246"/>
    </location>
</feature>
<evidence type="ECO:0000256" key="2">
    <source>
        <dbReference type="SAM" id="MobiDB-lite"/>
    </source>
</evidence>
<feature type="region of interest" description="Disordered" evidence="2">
    <location>
        <begin position="362"/>
        <end position="402"/>
    </location>
</feature>
<protein>
    <recommendedName>
        <fullName evidence="3">Guanylate cyclase domain-containing protein</fullName>
    </recommendedName>
</protein>
<dbReference type="SUPFAM" id="SSF55073">
    <property type="entry name" value="Nucleotide cyclase"/>
    <property type="match status" value="1"/>
</dbReference>
<evidence type="ECO:0000313" key="4">
    <source>
        <dbReference type="EMBL" id="RUS77021.1"/>
    </source>
</evidence>
<dbReference type="SMART" id="SM00044">
    <property type="entry name" value="CYCc"/>
    <property type="match status" value="1"/>
</dbReference>
<dbReference type="InterPro" id="IPR042463">
    <property type="entry name" value="HNOB_dom_associated_sf"/>
</dbReference>
<dbReference type="Proteomes" id="UP000271974">
    <property type="component" value="Unassembled WGS sequence"/>
</dbReference>
<feature type="domain" description="Guanylate cyclase" evidence="3">
    <location>
        <begin position="53"/>
        <end position="153"/>
    </location>
</feature>
<dbReference type="OrthoDB" id="10553919at2759"/>
<feature type="compositionally biased region" description="Acidic residues" evidence="2">
    <location>
        <begin position="254"/>
        <end position="266"/>
    </location>
</feature>
<dbReference type="GO" id="GO:0000166">
    <property type="term" value="F:nucleotide binding"/>
    <property type="evidence" value="ECO:0007669"/>
    <property type="project" value="UniProtKB-KW"/>
</dbReference>
<feature type="region of interest" description="Disordered" evidence="2">
    <location>
        <begin position="211"/>
        <end position="267"/>
    </location>
</feature>
<feature type="region of interest" description="Disordered" evidence="2">
    <location>
        <begin position="317"/>
        <end position="349"/>
    </location>
</feature>
<evidence type="ECO:0000256" key="1">
    <source>
        <dbReference type="ARBA" id="ARBA00023239"/>
    </source>
</evidence>
<dbReference type="GO" id="GO:0008074">
    <property type="term" value="C:guanylate cyclase complex, soluble"/>
    <property type="evidence" value="ECO:0007669"/>
    <property type="project" value="TreeGrafter"/>
</dbReference>
<dbReference type="PROSITE" id="PS50125">
    <property type="entry name" value="GUANYLATE_CYCLASE_2"/>
    <property type="match status" value="1"/>
</dbReference>
<dbReference type="GO" id="GO:0004383">
    <property type="term" value="F:guanylate cyclase activity"/>
    <property type="evidence" value="ECO:0007669"/>
    <property type="project" value="UniProtKB-EC"/>
</dbReference>
<gene>
    <name evidence="4" type="ORF">EGW08_015201</name>
</gene>
<sequence length="449" mass="50098">MIWLHDTKHMIFIGSPRLTSLNELIEMNVYLADIPLYDVTRELVLLNQQRIAEIDIADIVTFTNIAAACSPMDIVNMLNEMYQRFDELTSQHKVYKVETIGDAYMIVSGVPETTRVHAQLVANFAMDMVEEAGLVKSPATALPLQDREELDVKGKGKMATYFLCGHLKRRMEELDDDFAALEVYEDSTENGQYVVGPSGLSQDDLVSLDVNGDKAVGDNNTKTDAVDTTFDDDDDDVVYRDDDDDVKDNGGISGEDDEDEEDNADADVERLDEGSCDEEDLHSDHTVDEKVDEVEKCQEKKRRESECLVSINEKVEPARRKISSQSLASGSKQANAAPKLKRGNRKMSRSCNDTAFYSATLTLPHHKGNGHRSASENEIVTNEKTPGRRSGSKTNVGEGGDSECIYVNGSFKNTYRSSMYKGDENSVEFQPAVQFQRTKRYPIATDPPK</sequence>
<dbReference type="Gene3D" id="3.30.450.260">
    <property type="entry name" value="Haem NO binding associated domain"/>
    <property type="match status" value="1"/>
</dbReference>
<dbReference type="EMBL" id="RQTK01000616">
    <property type="protein sequence ID" value="RUS77021.1"/>
    <property type="molecule type" value="Genomic_DNA"/>
</dbReference>
<keyword evidence="1" id="KW-0456">Lyase</keyword>
<dbReference type="Pfam" id="PF00211">
    <property type="entry name" value="Guanylate_cyc"/>
    <property type="match status" value="1"/>
</dbReference>
<dbReference type="AlphaFoldDB" id="A0A3S1B648"/>